<dbReference type="GO" id="GO:0032259">
    <property type="term" value="P:methylation"/>
    <property type="evidence" value="ECO:0007669"/>
    <property type="project" value="UniProtKB-KW"/>
</dbReference>
<keyword evidence="7" id="KW-1185">Reference proteome</keyword>
<dbReference type="STRING" id="419481.SAMN05216233_12818"/>
<comment type="function">
    <text evidence="5">Catalyzes the methylation of C-1 in cobalt-precorrin-5B to form cobalt-precorrin-6A.</text>
</comment>
<dbReference type="SUPFAM" id="SSF111342">
    <property type="entry name" value="CbiD-like"/>
    <property type="match status" value="1"/>
</dbReference>
<organism evidence="6 7">
    <name type="scientific">Desulfoluna spongiiphila</name>
    <dbReference type="NCBI Taxonomy" id="419481"/>
    <lineage>
        <taxon>Bacteria</taxon>
        <taxon>Pseudomonadati</taxon>
        <taxon>Thermodesulfobacteriota</taxon>
        <taxon>Desulfobacteria</taxon>
        <taxon>Desulfobacterales</taxon>
        <taxon>Desulfolunaceae</taxon>
        <taxon>Desulfoluna</taxon>
    </lineage>
</organism>
<dbReference type="PROSITE" id="PS51257">
    <property type="entry name" value="PROKAR_LIPOPROTEIN"/>
    <property type="match status" value="1"/>
</dbReference>
<sequence>MAKKRTLRSGFTTGTAAAAAVKGALSLLFTGGCPDKVRIPFLSEGHVDIPLVSCSMEGETAVCTVMKDGGDDPDITRNAIIGARVWRDDAGGESFVLIGGQGVGRVTRPGLEVPVGEAAINPGPVKMIRGVVDTLRAETGDLDPLVIEIFVPEGEVMAEKTLNSRLGIEGGISILGTTGIERPLSHEAYEATVRSSIKVAKAMGAHSVVCTTGRRSERFAMGVFPEFSETCFVQIGDFFKSSMETAGAQVMDVILAVFFGKAVKMAAGIPHTHAAKSDLNLRFLADLVEEMVDDAELVDKVAHSNTAREAFTYLAGPCPEVIDRVGELAAASAARFAGEGIKTRCLIFDFDGNVASDSRKEPV</sequence>
<dbReference type="AlphaFoldDB" id="A0A1G5JC04"/>
<evidence type="ECO:0000256" key="5">
    <source>
        <dbReference type="HAMAP-Rule" id="MF_00787"/>
    </source>
</evidence>
<dbReference type="PANTHER" id="PTHR35863">
    <property type="entry name" value="COBALT-PRECORRIN-5B C(1)-METHYLTRANSFERASE"/>
    <property type="match status" value="1"/>
</dbReference>
<evidence type="ECO:0000256" key="3">
    <source>
        <dbReference type="ARBA" id="ARBA00022679"/>
    </source>
</evidence>
<gene>
    <name evidence="5" type="primary">cbiD</name>
    <name evidence="6" type="ORF">SAMN05216233_12818</name>
</gene>
<dbReference type="PIRSF" id="PIRSF026782">
    <property type="entry name" value="CbiD"/>
    <property type="match status" value="1"/>
</dbReference>
<evidence type="ECO:0000256" key="4">
    <source>
        <dbReference type="ARBA" id="ARBA00022691"/>
    </source>
</evidence>
<comment type="pathway">
    <text evidence="5">Cofactor biosynthesis; adenosylcobalamin biosynthesis; cob(II)yrinate a,c-diamide from sirohydrochlorin (anaerobic route): step 6/10.</text>
</comment>
<dbReference type="HAMAP" id="MF_00787">
    <property type="entry name" value="CbiD"/>
    <property type="match status" value="1"/>
</dbReference>
<evidence type="ECO:0000256" key="1">
    <source>
        <dbReference type="ARBA" id="ARBA00022573"/>
    </source>
</evidence>
<evidence type="ECO:0000313" key="7">
    <source>
        <dbReference type="Proteomes" id="UP000198870"/>
    </source>
</evidence>
<dbReference type="Proteomes" id="UP000198870">
    <property type="component" value="Unassembled WGS sequence"/>
</dbReference>
<dbReference type="EC" id="2.1.1.195" evidence="5"/>
<protein>
    <recommendedName>
        <fullName evidence="5">Cobalt-precorrin-5B C(1)-methyltransferase</fullName>
        <ecNumber evidence="5">2.1.1.195</ecNumber>
    </recommendedName>
    <alternativeName>
        <fullName evidence="5">Cobalt-precorrin-6A synthase</fullName>
    </alternativeName>
</protein>
<dbReference type="GO" id="GO:0019251">
    <property type="term" value="P:anaerobic cobalamin biosynthetic process"/>
    <property type="evidence" value="ECO:0007669"/>
    <property type="project" value="UniProtKB-UniRule"/>
</dbReference>
<accession>A0A1G5JC04</accession>
<dbReference type="InterPro" id="IPR002748">
    <property type="entry name" value="CbiD"/>
</dbReference>
<dbReference type="PANTHER" id="PTHR35863:SF1">
    <property type="entry name" value="COBALT-PRECORRIN-5B C(1)-METHYLTRANSFERASE"/>
    <property type="match status" value="1"/>
</dbReference>
<dbReference type="UniPathway" id="UPA00148">
    <property type="reaction ID" value="UER00227"/>
</dbReference>
<evidence type="ECO:0000256" key="2">
    <source>
        <dbReference type="ARBA" id="ARBA00022603"/>
    </source>
</evidence>
<dbReference type="EMBL" id="FMUX01000028">
    <property type="protein sequence ID" value="SCY85896.1"/>
    <property type="molecule type" value="Genomic_DNA"/>
</dbReference>
<comment type="catalytic activity">
    <reaction evidence="5">
        <text>Co-precorrin-5B + S-adenosyl-L-methionine = Co-precorrin-6A + S-adenosyl-L-homocysteine</text>
        <dbReference type="Rhea" id="RHEA:26285"/>
        <dbReference type="ChEBI" id="CHEBI:57856"/>
        <dbReference type="ChEBI" id="CHEBI:59789"/>
        <dbReference type="ChEBI" id="CHEBI:60063"/>
        <dbReference type="ChEBI" id="CHEBI:60064"/>
        <dbReference type="EC" id="2.1.1.195"/>
    </reaction>
</comment>
<keyword evidence="2 5" id="KW-0489">Methyltransferase</keyword>
<keyword evidence="4 5" id="KW-0949">S-adenosyl-L-methionine</keyword>
<keyword evidence="3 5" id="KW-0808">Transferase</keyword>
<dbReference type="Gene3D" id="3.30.2110.10">
    <property type="entry name" value="CbiD-like"/>
    <property type="match status" value="1"/>
</dbReference>
<evidence type="ECO:0000313" key="6">
    <source>
        <dbReference type="EMBL" id="SCY85896.1"/>
    </source>
</evidence>
<dbReference type="NCBIfam" id="TIGR00312">
    <property type="entry name" value="cbiD"/>
    <property type="match status" value="1"/>
</dbReference>
<comment type="similarity">
    <text evidence="5">Belongs to the CbiD family.</text>
</comment>
<dbReference type="GO" id="GO:0043780">
    <property type="term" value="F:cobalt-precorrin-5B C1-methyltransferase activity"/>
    <property type="evidence" value="ECO:0007669"/>
    <property type="project" value="RHEA"/>
</dbReference>
<dbReference type="Pfam" id="PF01888">
    <property type="entry name" value="CbiD"/>
    <property type="match status" value="1"/>
</dbReference>
<name>A0A1G5JC04_9BACT</name>
<dbReference type="RefSeq" id="WP_092215250.1">
    <property type="nucleotide sequence ID" value="NZ_FMUX01000028.1"/>
</dbReference>
<proteinExistence type="inferred from homology"/>
<keyword evidence="1 5" id="KW-0169">Cobalamin biosynthesis</keyword>
<reference evidence="6 7" key="1">
    <citation type="submission" date="2016-10" db="EMBL/GenBank/DDBJ databases">
        <authorList>
            <person name="de Groot N.N."/>
        </authorList>
    </citation>
    <scope>NUCLEOTIDE SEQUENCE [LARGE SCALE GENOMIC DNA]</scope>
    <source>
        <strain evidence="6 7">AA1</strain>
    </source>
</reference>
<dbReference type="InterPro" id="IPR036074">
    <property type="entry name" value="CbiD_sf"/>
</dbReference>
<dbReference type="OrthoDB" id="6439987at2"/>